<dbReference type="AlphaFoldDB" id="A0A8T2Q8Q9"/>
<dbReference type="InterPro" id="IPR036249">
    <property type="entry name" value="Thioredoxin-like_sf"/>
</dbReference>
<comment type="caution">
    <text evidence="3">The sequence shown here is derived from an EMBL/GenBank/DDBJ whole genome shotgun (WGS) entry which is preliminary data.</text>
</comment>
<dbReference type="CDD" id="cd02947">
    <property type="entry name" value="TRX_family"/>
    <property type="match status" value="1"/>
</dbReference>
<feature type="domain" description="Thioredoxin" evidence="2">
    <location>
        <begin position="93"/>
        <end position="209"/>
    </location>
</feature>
<name>A0A8T2Q8Q9_CERRI</name>
<evidence type="ECO:0000256" key="1">
    <source>
        <dbReference type="ARBA" id="ARBA00023157"/>
    </source>
</evidence>
<dbReference type="Pfam" id="PF00085">
    <property type="entry name" value="Thioredoxin"/>
    <property type="match status" value="1"/>
</dbReference>
<keyword evidence="1" id="KW-1015">Disulfide bond</keyword>
<dbReference type="PROSITE" id="PS51352">
    <property type="entry name" value="THIOREDOXIN_2"/>
    <property type="match status" value="1"/>
</dbReference>
<gene>
    <name evidence="3" type="ORF">KP509_37G049100</name>
</gene>
<proteinExistence type="predicted"/>
<dbReference type="OrthoDB" id="2121326at2759"/>
<dbReference type="SUPFAM" id="SSF52833">
    <property type="entry name" value="Thioredoxin-like"/>
    <property type="match status" value="1"/>
</dbReference>
<protein>
    <recommendedName>
        <fullName evidence="2">Thioredoxin domain-containing protein</fullName>
    </recommendedName>
</protein>
<accession>A0A8T2Q8Q9</accession>
<keyword evidence="4" id="KW-1185">Reference proteome</keyword>
<dbReference type="InterPro" id="IPR013766">
    <property type="entry name" value="Thioredoxin_domain"/>
</dbReference>
<evidence type="ECO:0000313" key="3">
    <source>
        <dbReference type="EMBL" id="KAH7280025.1"/>
    </source>
</evidence>
<dbReference type="Gene3D" id="3.40.30.10">
    <property type="entry name" value="Glutaredoxin"/>
    <property type="match status" value="1"/>
</dbReference>
<dbReference type="Proteomes" id="UP000825935">
    <property type="component" value="Chromosome 37"/>
</dbReference>
<dbReference type="EMBL" id="CM035442">
    <property type="protein sequence ID" value="KAH7280025.1"/>
    <property type="molecule type" value="Genomic_DNA"/>
</dbReference>
<evidence type="ECO:0000313" key="4">
    <source>
        <dbReference type="Proteomes" id="UP000825935"/>
    </source>
</evidence>
<dbReference type="PANTHER" id="PTHR46115">
    <property type="entry name" value="THIOREDOXIN-LIKE PROTEIN 1"/>
    <property type="match status" value="1"/>
</dbReference>
<organism evidence="3 4">
    <name type="scientific">Ceratopteris richardii</name>
    <name type="common">Triangle waterfern</name>
    <dbReference type="NCBI Taxonomy" id="49495"/>
    <lineage>
        <taxon>Eukaryota</taxon>
        <taxon>Viridiplantae</taxon>
        <taxon>Streptophyta</taxon>
        <taxon>Embryophyta</taxon>
        <taxon>Tracheophyta</taxon>
        <taxon>Polypodiopsida</taxon>
        <taxon>Polypodiidae</taxon>
        <taxon>Polypodiales</taxon>
        <taxon>Pteridineae</taxon>
        <taxon>Pteridaceae</taxon>
        <taxon>Parkerioideae</taxon>
        <taxon>Ceratopteris</taxon>
    </lineage>
</organism>
<sequence>MASLAVRVRIDAICNKTNECLNKKHSGPVFICKAQSSNPELQSVSKLRFSNRSIKETRRASCIVMGVAEGAATEAEGGLIVIEDEATLDRYLEEAGDKLGSNCINSPFLEWPMRYDWCPWFILLSISTASCGPCKMIHPKLVKMSKDYPDAVFLKIMGDLNKETRALMRKWEIRAVPSFRFFRNQKVVHIHSGANEDELRAHFIVHYKDNAQC</sequence>
<evidence type="ECO:0000259" key="2">
    <source>
        <dbReference type="PROSITE" id="PS51352"/>
    </source>
</evidence>
<reference evidence="3" key="1">
    <citation type="submission" date="2021-08" db="EMBL/GenBank/DDBJ databases">
        <title>WGS assembly of Ceratopteris richardii.</title>
        <authorList>
            <person name="Marchant D.B."/>
            <person name="Chen G."/>
            <person name="Jenkins J."/>
            <person name="Shu S."/>
            <person name="Leebens-Mack J."/>
            <person name="Grimwood J."/>
            <person name="Schmutz J."/>
            <person name="Soltis P."/>
            <person name="Soltis D."/>
            <person name="Chen Z.-H."/>
        </authorList>
    </citation>
    <scope>NUCLEOTIDE SEQUENCE</scope>
    <source>
        <strain evidence="3">Whitten #5841</strain>
        <tissue evidence="3">Leaf</tissue>
    </source>
</reference>